<dbReference type="EMBL" id="CP001769">
    <property type="protein sequence ID" value="ADB37909.1"/>
    <property type="molecule type" value="Genomic_DNA"/>
</dbReference>
<proteinExistence type="predicted"/>
<keyword evidence="5" id="KW-1185">Reference proteome</keyword>
<dbReference type="eggNOG" id="COG1262">
    <property type="taxonomic scope" value="Bacteria"/>
</dbReference>
<dbReference type="SUPFAM" id="SSF56436">
    <property type="entry name" value="C-type lectin-like"/>
    <property type="match status" value="1"/>
</dbReference>
<dbReference type="AlphaFoldDB" id="D2QBN0"/>
<feature type="domain" description="Sulfatase-modifying factor enzyme-like" evidence="2">
    <location>
        <begin position="29"/>
        <end position="249"/>
    </location>
</feature>
<feature type="domain" description="Sialidase" evidence="3">
    <location>
        <begin position="318"/>
        <end position="645"/>
    </location>
</feature>
<dbReference type="STRING" id="504472.Slin_1864"/>
<dbReference type="CDD" id="cd15482">
    <property type="entry name" value="Sialidase_non-viral"/>
    <property type="match status" value="1"/>
</dbReference>
<feature type="signal peptide" evidence="1">
    <location>
        <begin position="1"/>
        <end position="19"/>
    </location>
</feature>
<feature type="chain" id="PRO_5003035365" description="Sulfatase-modifying factor enzyme domain-containing protein" evidence="1">
    <location>
        <begin position="20"/>
        <end position="668"/>
    </location>
</feature>
<dbReference type="Gene3D" id="2.120.10.10">
    <property type="match status" value="1"/>
</dbReference>
<sequence>MKAIYTLVVAYFLSTVGFAQSPNSIGMPFVPVPAGRFYMGSEGEGKDADENPVHRVTIANGFRMSATEVTNAQYERFRPEHKALRGKNGFSKEDDEAVVFISYAEAVAFCDWLSRKEGKSYRLPTEAEWEYTCRAGTVSNFWTGNTLPQIFQKSQKTDRNSVVVSLKVGQTPANPWGLYDMHGNVEEWCLDWYGPYQAGEQQDPVGRESGLFRVSRGGSHGTPVSFLRSANRMALLPDDKSWLVGFRVVEAAMPATKPLPVVTSAVMVSQKKATWRPAPALVPVFSEPKRYIRKPDCSANVPFYSHNHQPAVTWCPNGDLLAIWFSTDEESGREMTVLASRLRAGAAGWDEPYEFFKVPDRNMTGASLFHDGKGTIYHMNGVETDGDWQDLAMVLRTSKDNGATWSTPRFANPEHTKRNQVIAGMFQTKEGWLVQAADADPGPSGGSAIHISKDGGKTWVKPYIGEQTPAFHAGETGGLIAGIHTGVVQLTDGRLLAFGRKDDIPGPNGIGPRMPMSVSSDMGKTWTYSASEFPPVWSGQRLVLYRLNEGAILLVSFTHHPDERDGEKAGMLFSDAQGNTYKGYGMYASVSFDEGKTWPIKKLLTDGKERYLNGGAWTGAFQMDATHAEPKGYLAMTQTPDNMIHLLSSSVHYQFNLEWLKQLPVAVK</sequence>
<dbReference type="KEGG" id="sli:Slin_1864"/>
<evidence type="ECO:0000259" key="3">
    <source>
        <dbReference type="Pfam" id="PF13088"/>
    </source>
</evidence>
<dbReference type="SUPFAM" id="SSF50939">
    <property type="entry name" value="Sialidases"/>
    <property type="match status" value="1"/>
</dbReference>
<dbReference type="InterPro" id="IPR042095">
    <property type="entry name" value="SUMF_sf"/>
</dbReference>
<reference evidence="4 5" key="1">
    <citation type="journal article" date="2010" name="Stand. Genomic Sci.">
        <title>Complete genome sequence of Spirosoma linguale type strain (1).</title>
        <authorList>
            <person name="Lail K."/>
            <person name="Sikorski J."/>
            <person name="Saunders E."/>
            <person name="Lapidus A."/>
            <person name="Glavina Del Rio T."/>
            <person name="Copeland A."/>
            <person name="Tice H."/>
            <person name="Cheng J.-F."/>
            <person name="Lucas S."/>
            <person name="Nolan M."/>
            <person name="Bruce D."/>
            <person name="Goodwin L."/>
            <person name="Pitluck S."/>
            <person name="Ivanova N."/>
            <person name="Mavromatis K."/>
            <person name="Ovchinnikova G."/>
            <person name="Pati A."/>
            <person name="Chen A."/>
            <person name="Palaniappan K."/>
            <person name="Land M."/>
            <person name="Hauser L."/>
            <person name="Chang Y.-J."/>
            <person name="Jeffries C.D."/>
            <person name="Chain P."/>
            <person name="Brettin T."/>
            <person name="Detter J.C."/>
            <person name="Schuetze A."/>
            <person name="Rohde M."/>
            <person name="Tindall B.J."/>
            <person name="Goeker M."/>
            <person name="Bristow J."/>
            <person name="Eisen J.A."/>
            <person name="Markowitz V."/>
            <person name="Hugenholtz P."/>
            <person name="Kyrpides N.C."/>
            <person name="Klenk H.-P."/>
            <person name="Chen F."/>
        </authorList>
    </citation>
    <scope>NUCLEOTIDE SEQUENCE [LARGE SCALE GENOMIC DNA]</scope>
    <source>
        <strain evidence="5">ATCC 33905 / DSM 74 / LMG 10896 / Claus 1</strain>
    </source>
</reference>
<evidence type="ECO:0000256" key="1">
    <source>
        <dbReference type="SAM" id="SignalP"/>
    </source>
</evidence>
<dbReference type="PANTHER" id="PTHR23150:SF19">
    <property type="entry name" value="FORMYLGLYCINE-GENERATING ENZYME"/>
    <property type="match status" value="1"/>
</dbReference>
<dbReference type="eggNOG" id="COG4409">
    <property type="taxonomic scope" value="Bacteria"/>
</dbReference>
<dbReference type="Proteomes" id="UP000002028">
    <property type="component" value="Chromosome"/>
</dbReference>
<dbReference type="InterPro" id="IPR016187">
    <property type="entry name" value="CTDL_fold"/>
</dbReference>
<dbReference type="CAZy" id="GH33">
    <property type="family name" value="Glycoside Hydrolase Family 33"/>
</dbReference>
<dbReference type="InterPro" id="IPR011040">
    <property type="entry name" value="Sialidase"/>
</dbReference>
<dbReference type="PANTHER" id="PTHR23150">
    <property type="entry name" value="SULFATASE MODIFYING FACTOR 1, 2"/>
    <property type="match status" value="1"/>
</dbReference>
<dbReference type="InterPro" id="IPR051043">
    <property type="entry name" value="Sulfatase_Mod_Factor_Kinase"/>
</dbReference>
<evidence type="ECO:0008006" key="6">
    <source>
        <dbReference type="Google" id="ProtNLM"/>
    </source>
</evidence>
<dbReference type="RefSeq" id="WP_012926459.1">
    <property type="nucleotide sequence ID" value="NC_013730.1"/>
</dbReference>
<name>D2QBN0_SPILD</name>
<dbReference type="HOGENOM" id="CLU_016231_0_0_10"/>
<keyword evidence="1" id="KW-0732">Signal</keyword>
<gene>
    <name evidence="4" type="ordered locus">Slin_1864</name>
</gene>
<dbReference type="GO" id="GO:0120147">
    <property type="term" value="F:formylglycine-generating oxidase activity"/>
    <property type="evidence" value="ECO:0007669"/>
    <property type="project" value="TreeGrafter"/>
</dbReference>
<dbReference type="InterPro" id="IPR005532">
    <property type="entry name" value="SUMF_dom"/>
</dbReference>
<dbReference type="InterPro" id="IPR036278">
    <property type="entry name" value="Sialidase_sf"/>
</dbReference>
<protein>
    <recommendedName>
        <fullName evidence="6">Sulfatase-modifying factor enzyme domain-containing protein</fullName>
    </recommendedName>
</protein>
<dbReference type="Gene3D" id="3.90.1580.10">
    <property type="entry name" value="paralog of FGE (formylglycine-generating enzyme)"/>
    <property type="match status" value="1"/>
</dbReference>
<evidence type="ECO:0000259" key="2">
    <source>
        <dbReference type="Pfam" id="PF03781"/>
    </source>
</evidence>
<dbReference type="Pfam" id="PF13088">
    <property type="entry name" value="BNR_2"/>
    <property type="match status" value="1"/>
</dbReference>
<accession>D2QBN0</accession>
<evidence type="ECO:0000313" key="4">
    <source>
        <dbReference type="EMBL" id="ADB37909.1"/>
    </source>
</evidence>
<evidence type="ECO:0000313" key="5">
    <source>
        <dbReference type="Proteomes" id="UP000002028"/>
    </source>
</evidence>
<dbReference type="Pfam" id="PF03781">
    <property type="entry name" value="FGE-sulfatase"/>
    <property type="match status" value="1"/>
</dbReference>
<organism evidence="4 5">
    <name type="scientific">Spirosoma linguale (strain ATCC 33905 / DSM 74 / LMG 10896 / Claus 1)</name>
    <dbReference type="NCBI Taxonomy" id="504472"/>
    <lineage>
        <taxon>Bacteria</taxon>
        <taxon>Pseudomonadati</taxon>
        <taxon>Bacteroidota</taxon>
        <taxon>Cytophagia</taxon>
        <taxon>Cytophagales</taxon>
        <taxon>Cytophagaceae</taxon>
        <taxon>Spirosoma</taxon>
    </lineage>
</organism>